<comment type="caution">
    <text evidence="11">The sequence shown here is derived from an EMBL/GenBank/DDBJ whole genome shotgun (WGS) entry which is preliminary data.</text>
</comment>
<evidence type="ECO:0000313" key="11">
    <source>
        <dbReference type="EMBL" id="KAF4612337.1"/>
    </source>
</evidence>
<dbReference type="InterPro" id="IPR001128">
    <property type="entry name" value="Cyt_P450"/>
</dbReference>
<feature type="binding site" description="axial binding residue" evidence="9">
    <location>
        <position position="423"/>
    </location>
    <ligand>
        <name>heme</name>
        <dbReference type="ChEBI" id="CHEBI:30413"/>
    </ligand>
    <ligandPart>
        <name>Fe</name>
        <dbReference type="ChEBI" id="CHEBI:18248"/>
    </ligandPart>
</feature>
<dbReference type="PRINTS" id="PR00385">
    <property type="entry name" value="P450"/>
</dbReference>
<protein>
    <recommendedName>
        <fullName evidence="13">Cytochrome P450</fullName>
    </recommendedName>
</protein>
<keyword evidence="12" id="KW-1185">Reference proteome</keyword>
<accession>A0A8H4QL20</accession>
<proteinExistence type="inferred from homology"/>
<dbReference type="Gene3D" id="1.10.630.10">
    <property type="entry name" value="Cytochrome P450"/>
    <property type="match status" value="1"/>
</dbReference>
<dbReference type="GO" id="GO:0020037">
    <property type="term" value="F:heme binding"/>
    <property type="evidence" value="ECO:0007669"/>
    <property type="project" value="InterPro"/>
</dbReference>
<dbReference type="GO" id="GO:0016705">
    <property type="term" value="F:oxidoreductase activity, acting on paired donors, with incorporation or reduction of molecular oxygen"/>
    <property type="evidence" value="ECO:0007669"/>
    <property type="project" value="InterPro"/>
</dbReference>
<evidence type="ECO:0000256" key="8">
    <source>
        <dbReference type="ARBA" id="ARBA00023033"/>
    </source>
</evidence>
<dbReference type="PRINTS" id="PR00463">
    <property type="entry name" value="EP450I"/>
</dbReference>
<dbReference type="EMBL" id="JAACJL010000057">
    <property type="protein sequence ID" value="KAF4612337.1"/>
    <property type="molecule type" value="Genomic_DNA"/>
</dbReference>
<evidence type="ECO:0000256" key="10">
    <source>
        <dbReference type="RuleBase" id="RU000461"/>
    </source>
</evidence>
<evidence type="ECO:0000256" key="7">
    <source>
        <dbReference type="ARBA" id="ARBA00023004"/>
    </source>
</evidence>
<dbReference type="SUPFAM" id="SSF48264">
    <property type="entry name" value="Cytochrome P450"/>
    <property type="match status" value="1"/>
</dbReference>
<evidence type="ECO:0000256" key="2">
    <source>
        <dbReference type="ARBA" id="ARBA00005179"/>
    </source>
</evidence>
<dbReference type="InterPro" id="IPR050364">
    <property type="entry name" value="Cytochrome_P450_fung"/>
</dbReference>
<evidence type="ECO:0000256" key="4">
    <source>
        <dbReference type="ARBA" id="ARBA00022617"/>
    </source>
</evidence>
<comment type="pathway">
    <text evidence="2">Secondary metabolite biosynthesis.</text>
</comment>
<dbReference type="PANTHER" id="PTHR46300">
    <property type="entry name" value="P450, PUTATIVE (EUROFUNG)-RELATED-RELATED"/>
    <property type="match status" value="1"/>
</dbReference>
<keyword evidence="6 10" id="KW-0560">Oxidoreductase</keyword>
<dbReference type="AlphaFoldDB" id="A0A8H4QL20"/>
<dbReference type="InterPro" id="IPR036396">
    <property type="entry name" value="Cyt_P450_sf"/>
</dbReference>
<evidence type="ECO:0000256" key="5">
    <source>
        <dbReference type="ARBA" id="ARBA00022723"/>
    </source>
</evidence>
<name>A0A8H4QL20_9AGAR</name>
<dbReference type="Proteomes" id="UP000521872">
    <property type="component" value="Unassembled WGS sequence"/>
</dbReference>
<keyword evidence="4 9" id="KW-0349">Heme</keyword>
<dbReference type="PANTHER" id="PTHR46300:SF7">
    <property type="entry name" value="P450, PUTATIVE (EUROFUNG)-RELATED"/>
    <property type="match status" value="1"/>
</dbReference>
<dbReference type="PROSITE" id="PS00086">
    <property type="entry name" value="CYTOCHROME_P450"/>
    <property type="match status" value="1"/>
</dbReference>
<keyword evidence="5 9" id="KW-0479">Metal-binding</keyword>
<organism evidence="11 12">
    <name type="scientific">Agrocybe pediades</name>
    <dbReference type="NCBI Taxonomy" id="84607"/>
    <lineage>
        <taxon>Eukaryota</taxon>
        <taxon>Fungi</taxon>
        <taxon>Dikarya</taxon>
        <taxon>Basidiomycota</taxon>
        <taxon>Agaricomycotina</taxon>
        <taxon>Agaricomycetes</taxon>
        <taxon>Agaricomycetidae</taxon>
        <taxon>Agaricales</taxon>
        <taxon>Agaricineae</taxon>
        <taxon>Strophariaceae</taxon>
        <taxon>Agrocybe</taxon>
    </lineage>
</organism>
<dbReference type="GO" id="GO:0005506">
    <property type="term" value="F:iron ion binding"/>
    <property type="evidence" value="ECO:0007669"/>
    <property type="project" value="InterPro"/>
</dbReference>
<evidence type="ECO:0000256" key="6">
    <source>
        <dbReference type="ARBA" id="ARBA00023002"/>
    </source>
</evidence>
<evidence type="ECO:0000313" key="12">
    <source>
        <dbReference type="Proteomes" id="UP000521872"/>
    </source>
</evidence>
<comment type="cofactor">
    <cofactor evidence="1 9">
        <name>heme</name>
        <dbReference type="ChEBI" id="CHEBI:30413"/>
    </cofactor>
</comment>
<reference evidence="11 12" key="1">
    <citation type="submission" date="2019-12" db="EMBL/GenBank/DDBJ databases">
        <authorList>
            <person name="Floudas D."/>
            <person name="Bentzer J."/>
            <person name="Ahren D."/>
            <person name="Johansson T."/>
            <person name="Persson P."/>
            <person name="Tunlid A."/>
        </authorList>
    </citation>
    <scope>NUCLEOTIDE SEQUENCE [LARGE SCALE GENOMIC DNA]</scope>
    <source>
        <strain evidence="11 12">CBS 102.39</strain>
    </source>
</reference>
<keyword evidence="8 10" id="KW-0503">Monooxygenase</keyword>
<keyword evidence="7 9" id="KW-0408">Iron</keyword>
<evidence type="ECO:0000256" key="1">
    <source>
        <dbReference type="ARBA" id="ARBA00001971"/>
    </source>
</evidence>
<sequence length="499" mass="56053">MFHVYLCTSTVDATRTLLASTSRTKKTFPLLGNLLDMPSGYEWFTFLKWCNEYESDIIYLKVLGTSMIVLNTYETSIEFLESRSSIYSGRPWSTMVNDLMGWKFNFGFNQYGMEHNCNTIRQKLIFEKETNGQRNLLNDHICGNFETYFLPVIDSADLFKPPSVKAARDMLQRCIDEPDDILAKLRHMSSQSIISIAYGLEVASKDDPYIGIAERAVVPLAFAGAPGAFMVDLAKKWNAYRVEMLGKPFAAAKEAISQENKAGQNTAIDEQSIKEIAGVMYTGGADTTVSAIASCILALLDHPEVLRKAQQELDNVLGSSRLPEFSDMDSLPYSTAVVKETMRWRPVAPLNLPHQLLADDEYRGYRFPAGSIVIENAWAMLHDENVYPDPLCFKPERFIKDGKWDSSVRDPLKICFGAGRRICPARFMAFPSVWITVVSMMAAFDIRKSVDELGNIIEPDRNFISSLVCTPNYIACKIKPRSKEAEALIRASAAVSDFQ</sequence>
<evidence type="ECO:0000256" key="9">
    <source>
        <dbReference type="PIRSR" id="PIRSR602401-1"/>
    </source>
</evidence>
<gene>
    <name evidence="11" type="ORF">D9613_003936</name>
</gene>
<dbReference type="InterPro" id="IPR002401">
    <property type="entry name" value="Cyt_P450_E_grp-I"/>
</dbReference>
<dbReference type="InterPro" id="IPR017972">
    <property type="entry name" value="Cyt_P450_CS"/>
</dbReference>
<dbReference type="Pfam" id="PF00067">
    <property type="entry name" value="p450"/>
    <property type="match status" value="1"/>
</dbReference>
<dbReference type="GO" id="GO:0004497">
    <property type="term" value="F:monooxygenase activity"/>
    <property type="evidence" value="ECO:0007669"/>
    <property type="project" value="UniProtKB-KW"/>
</dbReference>
<evidence type="ECO:0008006" key="13">
    <source>
        <dbReference type="Google" id="ProtNLM"/>
    </source>
</evidence>
<comment type="similarity">
    <text evidence="3 10">Belongs to the cytochrome P450 family.</text>
</comment>
<evidence type="ECO:0000256" key="3">
    <source>
        <dbReference type="ARBA" id="ARBA00010617"/>
    </source>
</evidence>
<dbReference type="CDD" id="cd11065">
    <property type="entry name" value="CYP64-like"/>
    <property type="match status" value="1"/>
</dbReference>